<dbReference type="EMBL" id="OX597817">
    <property type="protein sequence ID" value="CAI9720605.1"/>
    <property type="molecule type" value="Genomic_DNA"/>
</dbReference>
<evidence type="ECO:0000313" key="2">
    <source>
        <dbReference type="EMBL" id="CAI9720605.1"/>
    </source>
</evidence>
<gene>
    <name evidence="2" type="ORF">OCTVUL_1B007121</name>
</gene>
<organism evidence="2 3">
    <name type="scientific">Octopus vulgaris</name>
    <name type="common">Common octopus</name>
    <dbReference type="NCBI Taxonomy" id="6645"/>
    <lineage>
        <taxon>Eukaryota</taxon>
        <taxon>Metazoa</taxon>
        <taxon>Spiralia</taxon>
        <taxon>Lophotrochozoa</taxon>
        <taxon>Mollusca</taxon>
        <taxon>Cephalopoda</taxon>
        <taxon>Coleoidea</taxon>
        <taxon>Octopodiformes</taxon>
        <taxon>Octopoda</taxon>
        <taxon>Incirrata</taxon>
        <taxon>Octopodidae</taxon>
        <taxon>Octopus</taxon>
    </lineage>
</organism>
<keyword evidence="3" id="KW-1185">Reference proteome</keyword>
<accession>A0AA36F1U7</accession>
<name>A0AA36F1U7_OCTVU</name>
<reference evidence="2" key="1">
    <citation type="submission" date="2023-08" db="EMBL/GenBank/DDBJ databases">
        <authorList>
            <person name="Alioto T."/>
            <person name="Alioto T."/>
            <person name="Gomez Garrido J."/>
        </authorList>
    </citation>
    <scope>NUCLEOTIDE SEQUENCE</scope>
</reference>
<feature type="region of interest" description="Disordered" evidence="1">
    <location>
        <begin position="1"/>
        <end position="25"/>
    </location>
</feature>
<dbReference type="Proteomes" id="UP001162480">
    <property type="component" value="Chromosome 4"/>
</dbReference>
<proteinExistence type="predicted"/>
<dbReference type="AlphaFoldDB" id="A0AA36F1U7"/>
<protein>
    <submittedName>
        <fullName evidence="2">Uncharacterized protein</fullName>
    </submittedName>
</protein>
<evidence type="ECO:0000256" key="1">
    <source>
        <dbReference type="SAM" id="MobiDB-lite"/>
    </source>
</evidence>
<evidence type="ECO:0000313" key="3">
    <source>
        <dbReference type="Proteomes" id="UP001162480"/>
    </source>
</evidence>
<sequence length="108" mass="12617">MQNRFFESSNLERKNETNTNKNHMRIHTKETECTLADSEYENILSCFRKENVLGVSKLSDIDLNNNKSQRYERLSVSCFQRATLSPSNHDLLKIVIKSPTNFTLTFQN</sequence>